<name>A0A4Z0PL66_9BACT</name>
<sequence length="235" mass="27291">MAVPDTEWLVTLSKQLNILSLFTYLLPSAIGIWHWHYLSAAQKKVVWFVVVAGTLLNALSEISRVVYHNNLIFVYLITWTETFFLSWAFYTSFHSAATKRRFIWAIIVFIGVALVQTLYFRGPYASNIYTRIAQSILLSGGAMVYFEQTLQELRNIHLNRDPMFLISAGVILYFAGTLMVYLLEDSMYAQKQFQQVWIMYSIQFILLIIFNCFLTYALYQARQSKTENNLPGQII</sequence>
<dbReference type="EMBL" id="SRLD01000014">
    <property type="protein sequence ID" value="TGE16765.1"/>
    <property type="molecule type" value="Genomic_DNA"/>
</dbReference>
<keyword evidence="1" id="KW-1133">Transmembrane helix</keyword>
<dbReference type="Proteomes" id="UP000297739">
    <property type="component" value="Unassembled WGS sequence"/>
</dbReference>
<dbReference type="RefSeq" id="WP_135497323.1">
    <property type="nucleotide sequence ID" value="NZ_SRLD01000014.1"/>
</dbReference>
<gene>
    <name evidence="2" type="ORF">E5J99_08625</name>
</gene>
<feature type="transmembrane region" description="Helical" evidence="1">
    <location>
        <begin position="102"/>
        <end position="120"/>
    </location>
</feature>
<keyword evidence="1" id="KW-0472">Membrane</keyword>
<accession>A0A4Z0PL66</accession>
<proteinExistence type="predicted"/>
<dbReference type="AlphaFoldDB" id="A0A4Z0PL66"/>
<feature type="transmembrane region" description="Helical" evidence="1">
    <location>
        <begin position="18"/>
        <end position="38"/>
    </location>
</feature>
<feature type="transmembrane region" description="Helical" evidence="1">
    <location>
        <begin position="195"/>
        <end position="219"/>
    </location>
</feature>
<evidence type="ECO:0000256" key="1">
    <source>
        <dbReference type="SAM" id="Phobius"/>
    </source>
</evidence>
<comment type="caution">
    <text evidence="2">The sequence shown here is derived from an EMBL/GenBank/DDBJ whole genome shotgun (WGS) entry which is preliminary data.</text>
</comment>
<feature type="transmembrane region" description="Helical" evidence="1">
    <location>
        <begin position="45"/>
        <end position="66"/>
    </location>
</feature>
<keyword evidence="1" id="KW-0812">Transmembrane</keyword>
<feature type="transmembrane region" description="Helical" evidence="1">
    <location>
        <begin position="162"/>
        <end position="183"/>
    </location>
</feature>
<evidence type="ECO:0000313" key="3">
    <source>
        <dbReference type="Proteomes" id="UP000297739"/>
    </source>
</evidence>
<organism evidence="2 3">
    <name type="scientific">Hymenobacter elongatus</name>
    <dbReference type="NCBI Taxonomy" id="877208"/>
    <lineage>
        <taxon>Bacteria</taxon>
        <taxon>Pseudomonadati</taxon>
        <taxon>Bacteroidota</taxon>
        <taxon>Cytophagia</taxon>
        <taxon>Cytophagales</taxon>
        <taxon>Hymenobacteraceae</taxon>
        <taxon>Hymenobacter</taxon>
    </lineage>
</organism>
<protein>
    <submittedName>
        <fullName evidence="2">Uncharacterized protein</fullName>
    </submittedName>
</protein>
<feature type="transmembrane region" description="Helical" evidence="1">
    <location>
        <begin position="72"/>
        <end position="90"/>
    </location>
</feature>
<feature type="transmembrane region" description="Helical" evidence="1">
    <location>
        <begin position="132"/>
        <end position="150"/>
    </location>
</feature>
<dbReference type="OrthoDB" id="851298at2"/>
<evidence type="ECO:0000313" key="2">
    <source>
        <dbReference type="EMBL" id="TGE16765.1"/>
    </source>
</evidence>
<reference evidence="2 3" key="1">
    <citation type="submission" date="2019-04" db="EMBL/GenBank/DDBJ databases">
        <authorList>
            <person name="Feng G."/>
            <person name="Zhang J."/>
            <person name="Zhu H."/>
        </authorList>
    </citation>
    <scope>NUCLEOTIDE SEQUENCE [LARGE SCALE GENOMIC DNA]</scope>
    <source>
        <strain evidence="2 3">JCM 17223</strain>
    </source>
</reference>
<keyword evidence="3" id="KW-1185">Reference proteome</keyword>